<organism evidence="1 2">
    <name type="scientific">Ovis ammon polii x Ovis aries</name>
    <dbReference type="NCBI Taxonomy" id="2918886"/>
    <lineage>
        <taxon>Eukaryota</taxon>
        <taxon>Metazoa</taxon>
        <taxon>Chordata</taxon>
        <taxon>Craniata</taxon>
        <taxon>Vertebrata</taxon>
        <taxon>Euteleostomi</taxon>
        <taxon>Mammalia</taxon>
        <taxon>Eutheria</taxon>
        <taxon>Laurasiatheria</taxon>
        <taxon>Artiodactyla</taxon>
        <taxon>Ruminantia</taxon>
        <taxon>Pecora</taxon>
        <taxon>Bovidae</taxon>
        <taxon>Caprinae</taxon>
        <taxon>Ovis</taxon>
    </lineage>
</organism>
<sequence length="866" mass="96207">MLKSLTIKFNKVKPSEGSNENIQDPDPSSESRQATGQGENKNEKKSLKTQMPPVSAEESQTKIQAQTLCCEQTTAVGSPQTLWAKQLSTSKIPVLQVQHSADKVSEKNTHEDKTTNPDSQNPTASTGAKPEQKEMGTGKEDPVRSELKYITSEIKPGIKLDVNTDWKFFHKTRIPPESTSVLSTLKSQKYCCQKLDAAFEDGTDQYQKQQERHTGEASGAIYEPAAAASQKLRLYVFSGSTYGHVRHEGLSLAITGSSQDYTSENSLVVQWLGLKVVAAMRSDSISAKPTAVSSTQESSAKLKEEHSQKAPLIEYLKRLRLPKSIDSYTDRFYLLWLLLVTIAFNWNCWFIPLRMVFPYQTPHNTHYWLITDLVCDTIYLFDLLLIQPRLQFMRGGDIIVDSNELKRHYRNSTKFQLDMASIMPFDVFYLFFGFNPIFRTNRMLKMQDVIGAATANQNNFRICMDHTIAYMNTYSIPKIVQNRVRTWYEYTWASQRMLDESDLLETLPTTMQLALTVDVNFGVISKVDLFKASASPGNSECPNALMKVITSAVPQTLCPVVTSPQCLPEVPGMPPALARHRGDGSHCLALLLRVQIKQRAPPAQALGCDTQMIYDMLLRLKSIVYLPGDFVCKKGEIGKEMYIIKQGEVQVLGGADGTQVLVTLKAGAVFGEISLLAARGGNRRTANVVAHGFANLLTLDKKTLQEILVHYPDSEKLLMKKARVLLKNKAPGTGATPPNKGLAFLFPPKQETPKMFKALLGSSGKAGLARLLTLKREQTGQRKDENQEEEDKGKESEDKGRATAEKPLEASKCQTSPITAEEAPQAITKAVLPRGTTRQSLIISMAPSAEAGEEVLTIEVKEKAKQ</sequence>
<comment type="caution">
    <text evidence="1">The sequence shown here is derived from an EMBL/GenBank/DDBJ whole genome shotgun (WGS) entry which is preliminary data.</text>
</comment>
<evidence type="ECO:0000313" key="1">
    <source>
        <dbReference type="EMBL" id="KAI4582149.1"/>
    </source>
</evidence>
<keyword evidence="2" id="KW-1185">Reference proteome</keyword>
<evidence type="ECO:0000313" key="2">
    <source>
        <dbReference type="Proteomes" id="UP001057279"/>
    </source>
</evidence>
<reference evidence="1" key="1">
    <citation type="submission" date="2022-03" db="EMBL/GenBank/DDBJ databases">
        <title>Genomic analyses of argali, domestic sheep and their hybrids provide insights into chromosomal evolution, heterosis and genetic basis of agronomic traits.</title>
        <authorList>
            <person name="Li M."/>
        </authorList>
    </citation>
    <scope>NUCLEOTIDE SEQUENCE</scope>
    <source>
        <strain evidence="1">F1 hybrid</strain>
    </source>
</reference>
<name>A0ACB9UXA1_9CETA</name>
<proteinExistence type="predicted"/>
<accession>A0ACB9UXA1</accession>
<gene>
    <name evidence="1" type="ORF">MJG53_009674</name>
</gene>
<dbReference type="EMBL" id="CM043034">
    <property type="protein sequence ID" value="KAI4582149.1"/>
    <property type="molecule type" value="Genomic_DNA"/>
</dbReference>
<protein>
    <submittedName>
        <fullName evidence="1">Uncharacterized protein</fullName>
    </submittedName>
</protein>
<dbReference type="Proteomes" id="UP001057279">
    <property type="component" value="Linkage Group LG09"/>
</dbReference>